<evidence type="ECO:0000256" key="1">
    <source>
        <dbReference type="ARBA" id="ARBA00004245"/>
    </source>
</evidence>
<keyword evidence="5" id="KW-0175">Coiled coil</keyword>
<evidence type="ECO:0000256" key="3">
    <source>
        <dbReference type="ARBA" id="ARBA00022490"/>
    </source>
</evidence>
<dbReference type="Gene3D" id="1.20.120.20">
    <property type="entry name" value="Apolipoprotein"/>
    <property type="match status" value="1"/>
</dbReference>
<evidence type="ECO:0000256" key="2">
    <source>
        <dbReference type="ARBA" id="ARBA00005678"/>
    </source>
</evidence>
<feature type="region of interest" description="Disordered" evidence="7">
    <location>
        <begin position="87"/>
        <end position="106"/>
    </location>
</feature>
<dbReference type="Pfam" id="PF06705">
    <property type="entry name" value="SF-assemblin"/>
    <property type="match status" value="1"/>
</dbReference>
<evidence type="ECO:0000313" key="9">
    <source>
        <dbReference type="Proteomes" id="UP000324800"/>
    </source>
</evidence>
<evidence type="ECO:0000256" key="5">
    <source>
        <dbReference type="ARBA" id="ARBA00023054"/>
    </source>
</evidence>
<keyword evidence="4" id="KW-0493">Microtubule</keyword>
<evidence type="ECO:0000256" key="7">
    <source>
        <dbReference type="SAM" id="MobiDB-lite"/>
    </source>
</evidence>
<protein>
    <submittedName>
        <fullName evidence="8">Uncharacterized protein</fullName>
    </submittedName>
</protein>
<proteinExistence type="inferred from homology"/>
<evidence type="ECO:0000256" key="4">
    <source>
        <dbReference type="ARBA" id="ARBA00022701"/>
    </source>
</evidence>
<accession>A0A5J4V4X7</accession>
<dbReference type="Proteomes" id="UP000324800">
    <property type="component" value="Unassembled WGS sequence"/>
</dbReference>
<evidence type="ECO:0000313" key="8">
    <source>
        <dbReference type="EMBL" id="KAA6377394.1"/>
    </source>
</evidence>
<dbReference type="PANTHER" id="PTHR40412">
    <property type="entry name" value="SF-ASSEMBLIN"/>
    <property type="match status" value="1"/>
</dbReference>
<keyword evidence="6" id="KW-0206">Cytoskeleton</keyword>
<dbReference type="GO" id="GO:0005200">
    <property type="term" value="F:structural constituent of cytoskeleton"/>
    <property type="evidence" value="ECO:0007669"/>
    <property type="project" value="InterPro"/>
</dbReference>
<comment type="caution">
    <text evidence="8">The sequence shown here is derived from an EMBL/GenBank/DDBJ whole genome shotgun (WGS) entry which is preliminary data.</text>
</comment>
<comment type="similarity">
    <text evidence="2">Belongs to the SF-assemblin family.</text>
</comment>
<dbReference type="EMBL" id="SNRW01009855">
    <property type="protein sequence ID" value="KAA6377394.1"/>
    <property type="molecule type" value="Genomic_DNA"/>
</dbReference>
<name>A0A5J4V4X7_9EUKA</name>
<comment type="subcellular location">
    <subcellularLocation>
        <location evidence="1">Cytoplasm</location>
        <location evidence="1">Cytoskeleton</location>
    </subcellularLocation>
</comment>
<keyword evidence="3" id="KW-0963">Cytoplasm</keyword>
<feature type="non-terminal residue" evidence="8">
    <location>
        <position position="1"/>
    </location>
</feature>
<dbReference type="GO" id="GO:0005874">
    <property type="term" value="C:microtubule"/>
    <property type="evidence" value="ECO:0007669"/>
    <property type="project" value="UniProtKB-KW"/>
</dbReference>
<gene>
    <name evidence="8" type="ORF">EZS28_027077</name>
</gene>
<reference evidence="8 9" key="1">
    <citation type="submission" date="2019-03" db="EMBL/GenBank/DDBJ databases">
        <title>Single cell metagenomics reveals metabolic interactions within the superorganism composed of flagellate Streblomastix strix and complex community of Bacteroidetes bacteria on its surface.</title>
        <authorList>
            <person name="Treitli S.C."/>
            <person name="Kolisko M."/>
            <person name="Husnik F."/>
            <person name="Keeling P."/>
            <person name="Hampl V."/>
        </authorList>
    </citation>
    <scope>NUCLEOTIDE SEQUENCE [LARGE SCALE GENOMIC DNA]</scope>
    <source>
        <strain evidence="8">ST1C</strain>
    </source>
</reference>
<sequence length="146" mass="17041">IFCIERDILEKDLQIKRLEEASILLVRQVDLFQKSFEEEKQRRQKAEEEILNRVKQLTSQLNEDLTSTSAQISGELKRLKSELSDYAAHHTEARESLSQRVEDETSKLNQALEEERKEREKNEESIINTVEKVFGGFQEGLAVYKS</sequence>
<dbReference type="SUPFAM" id="SSF58113">
    <property type="entry name" value="Apolipoprotein A-I"/>
    <property type="match status" value="1"/>
</dbReference>
<dbReference type="InterPro" id="IPR008374">
    <property type="entry name" value="SF_assemblin/giardin_b"/>
</dbReference>
<dbReference type="PANTHER" id="PTHR40412:SF1">
    <property type="entry name" value="SF-ASSEMBLIN"/>
    <property type="match status" value="1"/>
</dbReference>
<evidence type="ECO:0000256" key="6">
    <source>
        <dbReference type="ARBA" id="ARBA00023212"/>
    </source>
</evidence>
<organism evidence="8 9">
    <name type="scientific">Streblomastix strix</name>
    <dbReference type="NCBI Taxonomy" id="222440"/>
    <lineage>
        <taxon>Eukaryota</taxon>
        <taxon>Metamonada</taxon>
        <taxon>Preaxostyla</taxon>
        <taxon>Oxymonadida</taxon>
        <taxon>Streblomastigidae</taxon>
        <taxon>Streblomastix</taxon>
    </lineage>
</organism>
<dbReference type="AlphaFoldDB" id="A0A5J4V4X7"/>